<proteinExistence type="predicted"/>
<dbReference type="EMBL" id="CAJNBJ010000018">
    <property type="protein sequence ID" value="CAE6785307.1"/>
    <property type="molecule type" value="Genomic_DNA"/>
</dbReference>
<evidence type="ECO:0000313" key="1">
    <source>
        <dbReference type="EMBL" id="CAE6785307.1"/>
    </source>
</evidence>
<evidence type="ECO:0008006" key="3">
    <source>
        <dbReference type="Google" id="ProtNLM"/>
    </source>
</evidence>
<organism evidence="1 2">
    <name type="scientific">Nitrospira defluvii</name>
    <dbReference type="NCBI Taxonomy" id="330214"/>
    <lineage>
        <taxon>Bacteria</taxon>
        <taxon>Pseudomonadati</taxon>
        <taxon>Nitrospirota</taxon>
        <taxon>Nitrospiria</taxon>
        <taxon>Nitrospirales</taxon>
        <taxon>Nitrospiraceae</taxon>
        <taxon>Nitrospira</taxon>
    </lineage>
</organism>
<protein>
    <recommendedName>
        <fullName evidence="3">DUF4412 domain-containing protein</fullName>
    </recommendedName>
</protein>
<keyword evidence="2" id="KW-1185">Reference proteome</keyword>
<dbReference type="Proteomes" id="UP000675880">
    <property type="component" value="Unassembled WGS sequence"/>
</dbReference>
<sequence length="224" mass="24611">MTTRHTATTHRKSFSYSALSLCMAWLVGAIGMPPAFAESDVRHMAMVESMSSVELAIEFQGFRIERDQIKPDGRRYITVSHPATGLNLSIAMEPIQGKASAAGCVDRLRQLRRGPAVSRGHDIVLTTAPAVQTLEYTLHRVHGVHLDQKSVYACMAEGHVYANLHLSKIRHNSDDDALFARVIQSIRLRPSHLQGVSIPPIESPSFQVESVSYTKDGSVQAIAP</sequence>
<accession>A0ABN7M5Z0</accession>
<comment type="caution">
    <text evidence="1">The sequence shown here is derived from an EMBL/GenBank/DDBJ whole genome shotgun (WGS) entry which is preliminary data.</text>
</comment>
<gene>
    <name evidence="1" type="ORF">NSPZN2_50079</name>
</gene>
<reference evidence="1 2" key="1">
    <citation type="submission" date="2021-02" db="EMBL/GenBank/DDBJ databases">
        <authorList>
            <person name="Han P."/>
        </authorList>
    </citation>
    <scope>NUCLEOTIDE SEQUENCE [LARGE SCALE GENOMIC DNA]</scope>
    <source>
        <strain evidence="1">Candidatus Nitrospira sp. ZN2</strain>
    </source>
</reference>
<evidence type="ECO:0000313" key="2">
    <source>
        <dbReference type="Proteomes" id="UP000675880"/>
    </source>
</evidence>
<name>A0ABN7M5Z0_9BACT</name>
<dbReference type="RefSeq" id="WP_213043675.1">
    <property type="nucleotide sequence ID" value="NZ_CAJNBJ010000018.1"/>
</dbReference>